<reference evidence="2" key="1">
    <citation type="submission" date="2021-05" db="EMBL/GenBank/DDBJ databases">
        <title>The genome of the haptophyte Pavlova lutheri (Diacronema luteri, Pavlovales) - a model for lipid biosynthesis in eukaryotic algae.</title>
        <authorList>
            <person name="Hulatt C.J."/>
            <person name="Posewitz M.C."/>
        </authorList>
    </citation>
    <scope>NUCLEOTIDE SEQUENCE</scope>
    <source>
        <strain evidence="2">NIVA-4/92</strain>
    </source>
</reference>
<feature type="transmembrane region" description="Helical" evidence="1">
    <location>
        <begin position="30"/>
        <end position="48"/>
    </location>
</feature>
<proteinExistence type="predicted"/>
<keyword evidence="3" id="KW-1185">Reference proteome</keyword>
<gene>
    <name evidence="2" type="ORF">KFE25_001215</name>
</gene>
<dbReference type="EMBL" id="JAGTXO010000025">
    <property type="protein sequence ID" value="KAG8461611.1"/>
    <property type="molecule type" value="Genomic_DNA"/>
</dbReference>
<keyword evidence="1" id="KW-0812">Transmembrane</keyword>
<evidence type="ECO:0000313" key="3">
    <source>
        <dbReference type="Proteomes" id="UP000751190"/>
    </source>
</evidence>
<evidence type="ECO:0000256" key="1">
    <source>
        <dbReference type="SAM" id="Phobius"/>
    </source>
</evidence>
<keyword evidence="1" id="KW-0472">Membrane</keyword>
<dbReference type="AlphaFoldDB" id="A0A8J5X9Y5"/>
<accession>A0A8J5X9Y5</accession>
<dbReference type="Proteomes" id="UP000751190">
    <property type="component" value="Unassembled WGS sequence"/>
</dbReference>
<protein>
    <submittedName>
        <fullName evidence="2">Uncharacterized protein</fullName>
    </submittedName>
</protein>
<comment type="caution">
    <text evidence="2">The sequence shown here is derived from an EMBL/GenBank/DDBJ whole genome shotgun (WGS) entry which is preliminary data.</text>
</comment>
<evidence type="ECO:0000313" key="2">
    <source>
        <dbReference type="EMBL" id="KAG8461611.1"/>
    </source>
</evidence>
<name>A0A8J5X9Y5_DIALT</name>
<sequence>MDREAEKAELLRRKQHGVPLGTALLRSRMVWVYTTMIVVPTALAFLFTRGKTELSKEELMQTPTWQRLKHGKLAYADKDDRSEREKKLNEVLFDTKGEFRHEWARKRAAESEPAKGGSRE</sequence>
<organism evidence="2 3">
    <name type="scientific">Diacronema lutheri</name>
    <name type="common">Unicellular marine alga</name>
    <name type="synonym">Monochrysis lutheri</name>
    <dbReference type="NCBI Taxonomy" id="2081491"/>
    <lineage>
        <taxon>Eukaryota</taxon>
        <taxon>Haptista</taxon>
        <taxon>Haptophyta</taxon>
        <taxon>Pavlovophyceae</taxon>
        <taxon>Pavlovales</taxon>
        <taxon>Pavlovaceae</taxon>
        <taxon>Diacronema</taxon>
    </lineage>
</organism>
<dbReference type="OrthoDB" id="10379093at2759"/>
<keyword evidence="1" id="KW-1133">Transmembrane helix</keyword>